<dbReference type="Gene3D" id="3.40.50.410">
    <property type="entry name" value="von Willebrand factor, type A domain"/>
    <property type="match status" value="1"/>
</dbReference>
<gene>
    <name evidence="7" type="ORF">BJ980_003280</name>
</gene>
<feature type="compositionally biased region" description="Polar residues" evidence="5">
    <location>
        <begin position="376"/>
        <end position="392"/>
    </location>
</feature>
<dbReference type="Gene3D" id="3.40.50.300">
    <property type="entry name" value="P-loop containing nucleotide triphosphate hydrolases"/>
    <property type="match status" value="1"/>
</dbReference>
<sequence length="693" mass="73332">MALALILTTISPAVGGVLVRGEKGTAKSTMVRALASVLPPIEVIAGDRFSTDPREVHPLSPDGPFATDVDVESRPVRLVELPVGATEDRVLGSLHLEKALSSGVAEYEPGLLARAHRGILYVDEVNLLHDHLVDLLLDAAAMGRSTVERDGVSVEHAARFVLVGTMNPEEGELRPQLLDRFGLTVEVAAPRDPSLRVEVVRRRIAFESDPVRFATSYAEDERALTDRILAAQKLVSQVLLGDAALLKIAEICAAFDVDGMRADIVCARAAVAHAAWHGRTSVLREDIRAAARLALPHRRRRNPFDAPGIDEDLLDELLGDDDLDPEPDPDPDGPHPDDSRPNEDPAEPSVVDQSHAESSVVDQSPAEPSVVDEQGAESSVPDTSTTDGSAEQASTSADSAGQASTSAGSTGEAVQAQQPYRPKLFTVAGTGAGESGRRSRAVTTSGRRVGATKASGQGGSIHLTETIRAAAPHQFGRGRTGGPMRLRSDDLRIATKEGHESNLILFCVDASGSMAARTRMEQVKTAILSLLLDAYQRRDKVGLITFRGSDADLALPPTNSVDIAAARLQELPAGGRTPLAEGLLRAAEVIRLEKIRDPRRRPLLVVVTDGRATYGPDAVARSRQAATHLAATGTSSLVIDCEVGRFRMGLAGALAAELHAEYVPVGEVSATALTGAVHGSLGRDGSRREEGAA</sequence>
<dbReference type="SUPFAM" id="SSF52540">
    <property type="entry name" value="P-loop containing nucleoside triphosphate hydrolases"/>
    <property type="match status" value="1"/>
</dbReference>
<feature type="compositionally biased region" description="Acidic residues" evidence="5">
    <location>
        <begin position="317"/>
        <end position="331"/>
    </location>
</feature>
<organism evidence="7 8">
    <name type="scientific">Nocardioides daedukensis</name>
    <dbReference type="NCBI Taxonomy" id="634462"/>
    <lineage>
        <taxon>Bacteria</taxon>
        <taxon>Bacillati</taxon>
        <taxon>Actinomycetota</taxon>
        <taxon>Actinomycetes</taxon>
        <taxon>Propionibacteriales</taxon>
        <taxon>Nocardioidaceae</taxon>
        <taxon>Nocardioides</taxon>
    </lineage>
</organism>
<keyword evidence="8" id="KW-1185">Reference proteome</keyword>
<evidence type="ECO:0000313" key="7">
    <source>
        <dbReference type="EMBL" id="NYG60357.1"/>
    </source>
</evidence>
<dbReference type="PANTHER" id="PTHR35023">
    <property type="entry name" value="CHELATASE-RELATED"/>
    <property type="match status" value="1"/>
</dbReference>
<dbReference type="PANTHER" id="PTHR35023:SF1">
    <property type="entry name" value="MG-PROTOPORPHYRIN IX CHELATASE"/>
    <property type="match status" value="1"/>
</dbReference>
<dbReference type="GO" id="GO:0016874">
    <property type="term" value="F:ligase activity"/>
    <property type="evidence" value="ECO:0007669"/>
    <property type="project" value="UniProtKB-KW"/>
</dbReference>
<dbReference type="InterPro" id="IPR000523">
    <property type="entry name" value="Mg_chelatse_chII-like_cat_dom"/>
</dbReference>
<dbReference type="SMART" id="SM00327">
    <property type="entry name" value="VWA"/>
    <property type="match status" value="1"/>
</dbReference>
<dbReference type="InterPro" id="IPR036465">
    <property type="entry name" value="vWFA_dom_sf"/>
</dbReference>
<dbReference type="GO" id="GO:0005524">
    <property type="term" value="F:ATP binding"/>
    <property type="evidence" value="ECO:0007669"/>
    <property type="project" value="UniProtKB-KW"/>
</dbReference>
<evidence type="ECO:0000256" key="5">
    <source>
        <dbReference type="SAM" id="MobiDB-lite"/>
    </source>
</evidence>
<dbReference type="Proteomes" id="UP000540656">
    <property type="component" value="Unassembled WGS sequence"/>
</dbReference>
<evidence type="ECO:0000256" key="2">
    <source>
        <dbReference type="ARBA" id="ARBA00022741"/>
    </source>
</evidence>
<dbReference type="RefSeq" id="WP_179503296.1">
    <property type="nucleotide sequence ID" value="NZ_JACCAA010000001.1"/>
</dbReference>
<dbReference type="AlphaFoldDB" id="A0A7Y9URI1"/>
<keyword evidence="3" id="KW-0067">ATP-binding</keyword>
<dbReference type="InterPro" id="IPR027417">
    <property type="entry name" value="P-loop_NTPase"/>
</dbReference>
<dbReference type="InterPro" id="IPR041702">
    <property type="entry name" value="BchD/ChlD_VWA"/>
</dbReference>
<dbReference type="Pfam" id="PF13519">
    <property type="entry name" value="VWA_2"/>
    <property type="match status" value="1"/>
</dbReference>
<dbReference type="SUPFAM" id="SSF53300">
    <property type="entry name" value="vWA-like"/>
    <property type="match status" value="1"/>
</dbReference>
<accession>A0A7Y9URI1</accession>
<comment type="caution">
    <text evidence="7">The sequence shown here is derived from an EMBL/GenBank/DDBJ whole genome shotgun (WGS) entry which is preliminary data.</text>
</comment>
<feature type="compositionally biased region" description="Basic and acidic residues" evidence="5">
    <location>
        <begin position="332"/>
        <end position="343"/>
    </location>
</feature>
<evidence type="ECO:0000259" key="6">
    <source>
        <dbReference type="PROSITE" id="PS50234"/>
    </source>
</evidence>
<dbReference type="Gene3D" id="1.10.8.80">
    <property type="entry name" value="Magnesium chelatase subunit I, C-Terminal domain"/>
    <property type="match status" value="1"/>
</dbReference>
<evidence type="ECO:0000256" key="3">
    <source>
        <dbReference type="ARBA" id="ARBA00022840"/>
    </source>
</evidence>
<name>A0A7Y9URI1_9ACTN</name>
<keyword evidence="2" id="KW-0547">Nucleotide-binding</keyword>
<dbReference type="Pfam" id="PF01078">
    <property type="entry name" value="Mg_chelatase"/>
    <property type="match status" value="1"/>
</dbReference>
<dbReference type="CDD" id="cd01451">
    <property type="entry name" value="vWA_Magnesium_chelatase"/>
    <property type="match status" value="1"/>
</dbReference>
<dbReference type="EMBL" id="JACCAA010000001">
    <property type="protein sequence ID" value="NYG60357.1"/>
    <property type="molecule type" value="Genomic_DNA"/>
</dbReference>
<dbReference type="SMART" id="SM00382">
    <property type="entry name" value="AAA"/>
    <property type="match status" value="1"/>
</dbReference>
<dbReference type="InterPro" id="IPR041628">
    <property type="entry name" value="ChlI/MoxR_AAA_lid"/>
</dbReference>
<feature type="domain" description="VWFA" evidence="6">
    <location>
        <begin position="503"/>
        <end position="639"/>
    </location>
</feature>
<proteinExistence type="inferred from homology"/>
<feature type="region of interest" description="Disordered" evidence="5">
    <location>
        <begin position="317"/>
        <end position="458"/>
    </location>
</feature>
<evidence type="ECO:0000256" key="1">
    <source>
        <dbReference type="ARBA" id="ARBA00005799"/>
    </source>
</evidence>
<evidence type="ECO:0000256" key="4">
    <source>
        <dbReference type="ARBA" id="ARBA00030759"/>
    </source>
</evidence>
<dbReference type="InterPro" id="IPR052989">
    <property type="entry name" value="Mg-chelatase_DI-like"/>
</dbReference>
<protein>
    <recommendedName>
        <fullName evidence="4">Mg-protoporphyrin IX chelatase</fullName>
    </recommendedName>
</protein>
<feature type="compositionally biased region" description="Low complexity" evidence="5">
    <location>
        <begin position="393"/>
        <end position="413"/>
    </location>
</feature>
<dbReference type="PROSITE" id="PS50234">
    <property type="entry name" value="VWFA"/>
    <property type="match status" value="1"/>
</dbReference>
<keyword evidence="7" id="KW-0436">Ligase</keyword>
<dbReference type="Pfam" id="PF17863">
    <property type="entry name" value="AAA_lid_2"/>
    <property type="match status" value="1"/>
</dbReference>
<comment type="similarity">
    <text evidence="1">Belongs to the Mg-chelatase subunits D/I family.</text>
</comment>
<reference evidence="7 8" key="1">
    <citation type="submission" date="2020-07" db="EMBL/GenBank/DDBJ databases">
        <title>Sequencing the genomes of 1000 actinobacteria strains.</title>
        <authorList>
            <person name="Klenk H.-P."/>
        </authorList>
    </citation>
    <scope>NUCLEOTIDE SEQUENCE [LARGE SCALE GENOMIC DNA]</scope>
    <source>
        <strain evidence="7 8">DSM 23819</strain>
    </source>
</reference>
<dbReference type="InterPro" id="IPR002035">
    <property type="entry name" value="VWF_A"/>
</dbReference>
<evidence type="ECO:0000313" key="8">
    <source>
        <dbReference type="Proteomes" id="UP000540656"/>
    </source>
</evidence>
<dbReference type="InterPro" id="IPR003593">
    <property type="entry name" value="AAA+_ATPase"/>
</dbReference>